<dbReference type="InterPro" id="IPR013320">
    <property type="entry name" value="ConA-like_dom_sf"/>
</dbReference>
<dbReference type="PANTHER" id="PTHR42693:SF42">
    <property type="entry name" value="ARYLSULFATASE G"/>
    <property type="match status" value="1"/>
</dbReference>
<name>A0ABZ0RHN8_9BACT</name>
<keyword evidence="7" id="KW-1015">Disulfide bond</keyword>
<dbReference type="PROSITE" id="PS00149">
    <property type="entry name" value="SULFATASE_2"/>
    <property type="match status" value="1"/>
</dbReference>
<evidence type="ECO:0000256" key="1">
    <source>
        <dbReference type="ARBA" id="ARBA00001913"/>
    </source>
</evidence>
<sequence>MNSPFFLLGALVASTLCSQASTHVVFSEDFDDFTVTSQTGGVSELGGAAAAVTHGQFFSSNNYVDDSGSTLDFTTDANANRTRGAGVWLDTRGWGVGTVTVTFDISGFVPATGEGSGSYLQTYTASGVNDTDAVGVDIHENFNNGVVLSGAASSGTLGDATAITADGTALQHTFTYSGEEQIGLFFVHQAVNGEGTTAAFSLDNLSVAAQTIQPNIIIFYVDDLGHQDVQINDLDDPCPYETPNMIKLAESGMNFTQAYSPAPTCSPSRAAINTGQHPAKTRFTHVTLDDMSDGAASELLIAPYLELQIDRNLLTSAEALQANGYRTGHSGKWHIGLNAANYGFETVNHSRGAHRSMSPDRLSDFATTSASDKYQLSVEKYPPVNAANPLGMSYPYDEVTESALQFIDANKDEPFFLNLCHWMVHWPVLTRNEELLKYYCDKLGHDYATLSPDDWTTPGQTNPYFAAMVTTVDWSLGRIVSYLEATDDPRNPGQKLIDTTYIFFSSDNGGAEQRRDEIISDNAPLRAGKGYVAGGGVRIPLVVSGPRIAAGTEFDKIVNQLDFFPTFLSLTETTIAPTDFAELSGLDIAPVLLDPTPLDAQVLDATGQEREFLFWHYPHYGNMNAALRSGDYKLHKSYETNTYELYRLYDGVDANNRAVRLDIEEANDLAADPAYASVLQELSGMLEGALLADDAELPYLNPDYAGVDPSTVAAPDVSSFQFFTREAQLTIEASGPKIQEASVIYCDGPTSTGDHDVVADEFISGMREPATLSADGYTVSAVIPESITAYCFMLVDENGYMQYTKAVDSPSVALPDALAHWSLDEDAGSQAADISGNGHHATVNGADWSVGVAAGALYFDGVSDAAEIPVGAVGAIDSQISIALWAYGGATQPANDVALYAINSAEARMLGINLPWGNGKIFWDAGGDRIISAVAAVESYRGKWNHWVFTKDTTAGSMSIYLNGAPFYSETGLTGSMSGITQAWLGSSGGFGGASYEGLLDEVMLYDVALSDLQVEALYSRYTPPTDYQAWLLNYPGLSDASFEGDPEQDGIATGLEFVLNGTPTESGEVILPEMDAAGEHFVFTFTRRAEAVPFTVQTFQYGSSLSAWTDLNITEPRASEVSLGSIVGGLQQVTVTIPKSLAVDGKLFGRLTVLSVAD</sequence>
<dbReference type="InterPro" id="IPR050738">
    <property type="entry name" value="Sulfatase"/>
</dbReference>
<evidence type="ECO:0000259" key="9">
    <source>
        <dbReference type="SMART" id="SM00560"/>
    </source>
</evidence>
<proteinExistence type="inferred from homology"/>
<accession>A0ABZ0RHN8</accession>
<evidence type="ECO:0000256" key="7">
    <source>
        <dbReference type="ARBA" id="ARBA00023157"/>
    </source>
</evidence>
<keyword evidence="6" id="KW-0106">Calcium</keyword>
<dbReference type="Pfam" id="PF00884">
    <property type="entry name" value="Sulfatase"/>
    <property type="match status" value="1"/>
</dbReference>
<evidence type="ECO:0000256" key="6">
    <source>
        <dbReference type="ARBA" id="ARBA00022837"/>
    </source>
</evidence>
<gene>
    <name evidence="10" type="ORF">SH580_19875</name>
</gene>
<feature type="domain" description="LamG-like jellyroll fold" evidence="9">
    <location>
        <begin position="878"/>
        <end position="1013"/>
    </location>
</feature>
<dbReference type="InterPro" id="IPR024607">
    <property type="entry name" value="Sulfatase_CS"/>
</dbReference>
<organism evidence="10 11">
    <name type="scientific">Coraliomargarita algicola</name>
    <dbReference type="NCBI Taxonomy" id="3092156"/>
    <lineage>
        <taxon>Bacteria</taxon>
        <taxon>Pseudomonadati</taxon>
        <taxon>Verrucomicrobiota</taxon>
        <taxon>Opitutia</taxon>
        <taxon>Puniceicoccales</taxon>
        <taxon>Coraliomargaritaceae</taxon>
        <taxon>Coraliomargarita</taxon>
    </lineage>
</organism>
<dbReference type="InterPro" id="IPR006558">
    <property type="entry name" value="LamG-like"/>
</dbReference>
<dbReference type="InterPro" id="IPR000917">
    <property type="entry name" value="Sulfatase_N"/>
</dbReference>
<evidence type="ECO:0000256" key="3">
    <source>
        <dbReference type="ARBA" id="ARBA00022723"/>
    </source>
</evidence>
<dbReference type="Gene3D" id="3.40.720.10">
    <property type="entry name" value="Alkaline Phosphatase, subunit A"/>
    <property type="match status" value="1"/>
</dbReference>
<protein>
    <submittedName>
        <fullName evidence="10">Sulfatase-like hydrolase/transferase</fullName>
    </submittedName>
</protein>
<dbReference type="SUPFAM" id="SSF53649">
    <property type="entry name" value="Alkaline phosphatase-like"/>
    <property type="match status" value="1"/>
</dbReference>
<dbReference type="RefSeq" id="WP_319832559.1">
    <property type="nucleotide sequence ID" value="NZ_CP138858.1"/>
</dbReference>
<evidence type="ECO:0000313" key="10">
    <source>
        <dbReference type="EMBL" id="WPJ95681.1"/>
    </source>
</evidence>
<evidence type="ECO:0000256" key="8">
    <source>
        <dbReference type="SAM" id="SignalP"/>
    </source>
</evidence>
<keyword evidence="11" id="KW-1185">Reference proteome</keyword>
<evidence type="ECO:0000256" key="2">
    <source>
        <dbReference type="ARBA" id="ARBA00008779"/>
    </source>
</evidence>
<keyword evidence="3" id="KW-0479">Metal-binding</keyword>
<evidence type="ECO:0000256" key="4">
    <source>
        <dbReference type="ARBA" id="ARBA00022729"/>
    </source>
</evidence>
<feature type="signal peptide" evidence="8">
    <location>
        <begin position="1"/>
        <end position="20"/>
    </location>
</feature>
<evidence type="ECO:0000256" key="5">
    <source>
        <dbReference type="ARBA" id="ARBA00022801"/>
    </source>
</evidence>
<dbReference type="SMART" id="SM00560">
    <property type="entry name" value="LamGL"/>
    <property type="match status" value="1"/>
</dbReference>
<reference evidence="10 11" key="1">
    <citation type="submission" date="2023-11" db="EMBL/GenBank/DDBJ databases">
        <title>Coraliomargarita sp. nov., isolated from marine algae.</title>
        <authorList>
            <person name="Lee J.K."/>
            <person name="Baek J.H."/>
            <person name="Kim J.M."/>
            <person name="Choi D.G."/>
            <person name="Jeon C.O."/>
        </authorList>
    </citation>
    <scope>NUCLEOTIDE SEQUENCE [LARGE SCALE GENOMIC DNA]</scope>
    <source>
        <strain evidence="10 11">J2-16</strain>
    </source>
</reference>
<dbReference type="Proteomes" id="UP001324993">
    <property type="component" value="Chromosome"/>
</dbReference>
<keyword evidence="4 8" id="KW-0732">Signal</keyword>
<dbReference type="Pfam" id="PF13385">
    <property type="entry name" value="Laminin_G_3"/>
    <property type="match status" value="1"/>
</dbReference>
<dbReference type="EMBL" id="CP138858">
    <property type="protein sequence ID" value="WPJ95681.1"/>
    <property type="molecule type" value="Genomic_DNA"/>
</dbReference>
<dbReference type="InterPro" id="IPR017850">
    <property type="entry name" value="Alkaline_phosphatase_core_sf"/>
</dbReference>
<comment type="similarity">
    <text evidence="2">Belongs to the sulfatase family.</text>
</comment>
<dbReference type="CDD" id="cd16144">
    <property type="entry name" value="ARS_like"/>
    <property type="match status" value="1"/>
</dbReference>
<dbReference type="Gene3D" id="2.60.120.200">
    <property type="match status" value="1"/>
</dbReference>
<feature type="chain" id="PRO_5047117179" evidence="8">
    <location>
        <begin position="21"/>
        <end position="1159"/>
    </location>
</feature>
<evidence type="ECO:0000313" key="11">
    <source>
        <dbReference type="Proteomes" id="UP001324993"/>
    </source>
</evidence>
<dbReference type="PANTHER" id="PTHR42693">
    <property type="entry name" value="ARYLSULFATASE FAMILY MEMBER"/>
    <property type="match status" value="1"/>
</dbReference>
<comment type="cofactor">
    <cofactor evidence="1">
        <name>Ca(2+)</name>
        <dbReference type="ChEBI" id="CHEBI:29108"/>
    </cofactor>
</comment>
<dbReference type="SUPFAM" id="SSF49899">
    <property type="entry name" value="Concanavalin A-like lectins/glucanases"/>
    <property type="match status" value="1"/>
</dbReference>
<keyword evidence="5" id="KW-0378">Hydrolase</keyword>